<dbReference type="InterPro" id="IPR003807">
    <property type="entry name" value="DUF202"/>
</dbReference>
<dbReference type="Pfam" id="PF02656">
    <property type="entry name" value="DUF202"/>
    <property type="match status" value="1"/>
</dbReference>
<feature type="transmembrane region" description="Helical" evidence="5">
    <location>
        <begin position="33"/>
        <end position="55"/>
    </location>
</feature>
<evidence type="ECO:0000256" key="5">
    <source>
        <dbReference type="SAM" id="Phobius"/>
    </source>
</evidence>
<sequence>MNLTSKAKSKDVTPLLNPIRVEPKTYFANERTLLAWINIATFLAIGSFALLSAAGSAARSIGIGILVIALLFVLYSLGVYHFRRNAIVSRSVDGHYDDKWGPTFLVIVLFCYIVFAMIFQATAVVPVNLPNARANREYRIPLAASFLNTPNMETSGFSSLNSAIQTAVPKFPLRGSFSYNGNQTVNWFDTRNSCLLKQKGLKLQEMRGVDLAGVPYTLSSLEILTEDYQYVSQLDNAYLYTTFNATEVIRPNNIYLYGREKTATIPQSPTLSTLQNLAMTFNTFFLWDFISPANWAEPLVQVSPIPMKQYNYGNINALFGTSTNSKLAKIGISLWYSSGNTPVYGELIISFPVQVGQDLSKQEIIDAKYFFNQISSLPTYFDTATTKSSSDFIYISNPTFCT</sequence>
<evidence type="ECO:0000259" key="6">
    <source>
        <dbReference type="Pfam" id="PF02656"/>
    </source>
</evidence>
<evidence type="ECO:0000256" key="4">
    <source>
        <dbReference type="ARBA" id="ARBA00023136"/>
    </source>
</evidence>
<feature type="transmembrane region" description="Helical" evidence="5">
    <location>
        <begin position="103"/>
        <end position="125"/>
    </location>
</feature>
<keyword evidence="3 5" id="KW-1133">Transmembrane helix</keyword>
<dbReference type="AlphaFoldDB" id="A0A6B2L3W1"/>
<feature type="transmembrane region" description="Helical" evidence="5">
    <location>
        <begin position="61"/>
        <end position="82"/>
    </location>
</feature>
<keyword evidence="2 5" id="KW-0812">Transmembrane</keyword>
<keyword evidence="4 5" id="KW-0472">Membrane</keyword>
<dbReference type="PANTHER" id="PTHR46140">
    <property type="entry name" value="VACUOLAR TRANSPORTER CHAPERONE 1-RELATED"/>
    <property type="match status" value="1"/>
</dbReference>
<dbReference type="PANTHER" id="PTHR46140:SF1">
    <property type="entry name" value="VACUOLAR TRANSPORTER CHAPERONE COMPLEX SUBUNIT 4-RELATED"/>
    <property type="match status" value="1"/>
</dbReference>
<evidence type="ECO:0000313" key="7">
    <source>
        <dbReference type="EMBL" id="NDV31672.1"/>
    </source>
</evidence>
<name>A0A6B2L3W1_9EUKA</name>
<feature type="domain" description="DUF202" evidence="6">
    <location>
        <begin position="24"/>
        <end position="85"/>
    </location>
</feature>
<evidence type="ECO:0000256" key="1">
    <source>
        <dbReference type="ARBA" id="ARBA00004127"/>
    </source>
</evidence>
<dbReference type="EMBL" id="GIBP01002703">
    <property type="protein sequence ID" value="NDV31672.1"/>
    <property type="molecule type" value="Transcribed_RNA"/>
</dbReference>
<proteinExistence type="predicted"/>
<dbReference type="InterPro" id="IPR051572">
    <property type="entry name" value="VTC_Complex_Subunit"/>
</dbReference>
<organism evidence="7">
    <name type="scientific">Arcella intermedia</name>
    <dbReference type="NCBI Taxonomy" id="1963864"/>
    <lineage>
        <taxon>Eukaryota</taxon>
        <taxon>Amoebozoa</taxon>
        <taxon>Tubulinea</taxon>
        <taxon>Elardia</taxon>
        <taxon>Arcellinida</taxon>
        <taxon>Sphaerothecina</taxon>
        <taxon>Arcellidae</taxon>
        <taxon>Arcella</taxon>
    </lineage>
</organism>
<accession>A0A6B2L3W1</accession>
<evidence type="ECO:0000256" key="3">
    <source>
        <dbReference type="ARBA" id="ARBA00022989"/>
    </source>
</evidence>
<reference evidence="7" key="1">
    <citation type="journal article" date="2020" name="J. Eukaryot. Microbiol.">
        <title>De novo Sequencing, Assembly and Annotation of the Transcriptome for the Free-Living Testate Amoeba Arcella intermedia.</title>
        <authorList>
            <person name="Ribeiro G.M."/>
            <person name="Porfirio-Sousa A.L."/>
            <person name="Maurer-Alcala X.X."/>
            <person name="Katz L.A."/>
            <person name="Lahr D.J.G."/>
        </authorList>
    </citation>
    <scope>NUCLEOTIDE SEQUENCE</scope>
</reference>
<comment type="subcellular location">
    <subcellularLocation>
        <location evidence="1">Endomembrane system</location>
        <topology evidence="1">Multi-pass membrane protein</topology>
    </subcellularLocation>
</comment>
<evidence type="ECO:0000256" key="2">
    <source>
        <dbReference type="ARBA" id="ARBA00022692"/>
    </source>
</evidence>
<protein>
    <recommendedName>
        <fullName evidence="6">DUF202 domain-containing protein</fullName>
    </recommendedName>
</protein>
<dbReference type="GO" id="GO:0012505">
    <property type="term" value="C:endomembrane system"/>
    <property type="evidence" value="ECO:0007669"/>
    <property type="project" value="UniProtKB-SubCell"/>
</dbReference>